<gene>
    <name evidence="5" type="ORF">OE749_08970</name>
</gene>
<proteinExistence type="predicted"/>
<dbReference type="SUPFAM" id="SSF47336">
    <property type="entry name" value="ACP-like"/>
    <property type="match status" value="2"/>
</dbReference>
<dbReference type="SMART" id="SM00824">
    <property type="entry name" value="PKS_TE"/>
    <property type="match status" value="1"/>
</dbReference>
<dbReference type="EMBL" id="JAOWKX010000004">
    <property type="protein sequence ID" value="MCV2884826.1"/>
    <property type="molecule type" value="Genomic_DNA"/>
</dbReference>
<dbReference type="PROSITE" id="PS00012">
    <property type="entry name" value="PHOSPHOPANTETHEINE"/>
    <property type="match status" value="2"/>
</dbReference>
<keyword evidence="2" id="KW-0596">Phosphopantetheine</keyword>
<dbReference type="InterPro" id="IPR036736">
    <property type="entry name" value="ACP-like_sf"/>
</dbReference>
<evidence type="ECO:0000259" key="4">
    <source>
        <dbReference type="PROSITE" id="PS50075"/>
    </source>
</evidence>
<dbReference type="Gene3D" id="3.40.50.1820">
    <property type="entry name" value="alpha/beta hydrolase"/>
    <property type="match status" value="1"/>
</dbReference>
<dbReference type="PROSITE" id="PS00455">
    <property type="entry name" value="AMP_BINDING"/>
    <property type="match status" value="2"/>
</dbReference>
<feature type="domain" description="Carrier" evidence="4">
    <location>
        <begin position="1012"/>
        <end position="1086"/>
    </location>
</feature>
<dbReference type="Pfam" id="PF00501">
    <property type="entry name" value="AMP-binding"/>
    <property type="match status" value="2"/>
</dbReference>
<organism evidence="5 6">
    <name type="scientific">Fluctibacter corallii</name>
    <dbReference type="NCBI Taxonomy" id="2984329"/>
    <lineage>
        <taxon>Bacteria</taxon>
        <taxon>Pseudomonadati</taxon>
        <taxon>Pseudomonadota</taxon>
        <taxon>Gammaproteobacteria</taxon>
        <taxon>Alteromonadales</taxon>
        <taxon>Alteromonadaceae</taxon>
        <taxon>Fluctibacter</taxon>
    </lineage>
</organism>
<dbReference type="InterPro" id="IPR010071">
    <property type="entry name" value="AA_adenyl_dom"/>
</dbReference>
<keyword evidence="6" id="KW-1185">Reference proteome</keyword>
<dbReference type="Pfam" id="PF13193">
    <property type="entry name" value="AMP-binding_C"/>
    <property type="match status" value="2"/>
</dbReference>
<dbReference type="SUPFAM" id="SSF52777">
    <property type="entry name" value="CoA-dependent acyltransferases"/>
    <property type="match status" value="4"/>
</dbReference>
<feature type="domain" description="Carrier" evidence="4">
    <location>
        <begin position="2050"/>
        <end position="2125"/>
    </location>
</feature>
<dbReference type="PANTHER" id="PTHR45527">
    <property type="entry name" value="NONRIBOSOMAL PEPTIDE SYNTHETASE"/>
    <property type="match status" value="1"/>
</dbReference>
<dbReference type="SUPFAM" id="SSF53474">
    <property type="entry name" value="alpha/beta-Hydrolases"/>
    <property type="match status" value="1"/>
</dbReference>
<dbReference type="Gene3D" id="3.40.50.12780">
    <property type="entry name" value="N-terminal domain of ligase-like"/>
    <property type="match status" value="2"/>
</dbReference>
<dbReference type="InterPro" id="IPR000873">
    <property type="entry name" value="AMP-dep_synth/lig_dom"/>
</dbReference>
<dbReference type="CDD" id="cd05930">
    <property type="entry name" value="A_NRPS"/>
    <property type="match status" value="1"/>
</dbReference>
<dbReference type="InterPro" id="IPR000073">
    <property type="entry name" value="AB_hydrolase_1"/>
</dbReference>
<dbReference type="NCBIfam" id="TIGR01733">
    <property type="entry name" value="AA-adenyl-dom"/>
    <property type="match status" value="1"/>
</dbReference>
<keyword evidence="3" id="KW-0597">Phosphoprotein</keyword>
<dbReference type="NCBIfam" id="NF003417">
    <property type="entry name" value="PRK04813.1"/>
    <property type="match status" value="2"/>
</dbReference>
<evidence type="ECO:0000313" key="6">
    <source>
        <dbReference type="Proteomes" id="UP001652504"/>
    </source>
</evidence>
<evidence type="ECO:0000256" key="3">
    <source>
        <dbReference type="ARBA" id="ARBA00022553"/>
    </source>
</evidence>
<dbReference type="Gene3D" id="3.30.300.30">
    <property type="match status" value="2"/>
</dbReference>
<dbReference type="InterPro" id="IPR001242">
    <property type="entry name" value="Condensation_dom"/>
</dbReference>
<dbReference type="InterPro" id="IPR025110">
    <property type="entry name" value="AMP-bd_C"/>
</dbReference>
<dbReference type="InterPro" id="IPR020845">
    <property type="entry name" value="AMP-binding_CS"/>
</dbReference>
<evidence type="ECO:0000256" key="1">
    <source>
        <dbReference type="ARBA" id="ARBA00001957"/>
    </source>
</evidence>
<dbReference type="InterPro" id="IPR029058">
    <property type="entry name" value="AB_hydrolase_fold"/>
</dbReference>
<protein>
    <submittedName>
        <fullName evidence="5">Amino acid adenylation domain-containing protein</fullName>
    </submittedName>
</protein>
<dbReference type="InterPro" id="IPR009081">
    <property type="entry name" value="PP-bd_ACP"/>
</dbReference>
<dbReference type="Gene3D" id="1.10.1200.10">
    <property type="entry name" value="ACP-like"/>
    <property type="match status" value="2"/>
</dbReference>
<dbReference type="InterPro" id="IPR023213">
    <property type="entry name" value="CAT-like_dom_sf"/>
</dbReference>
<evidence type="ECO:0000256" key="2">
    <source>
        <dbReference type="ARBA" id="ARBA00022450"/>
    </source>
</evidence>
<dbReference type="Pfam" id="PF00668">
    <property type="entry name" value="Condensation"/>
    <property type="match status" value="2"/>
</dbReference>
<dbReference type="SMART" id="SM00823">
    <property type="entry name" value="PKS_PP"/>
    <property type="match status" value="2"/>
</dbReference>
<dbReference type="InterPro" id="IPR045851">
    <property type="entry name" value="AMP-bd_C_sf"/>
</dbReference>
<dbReference type="Gene3D" id="3.30.559.30">
    <property type="entry name" value="Nonribosomal peptide synthetase, condensation domain"/>
    <property type="match status" value="2"/>
</dbReference>
<accession>A0ABT3A812</accession>
<reference evidence="5 6" key="1">
    <citation type="submission" date="2022-10" db="EMBL/GenBank/DDBJ databases">
        <title>Aestuariibacter sp. AA17 isolated from Montipora capitata coral fragment.</title>
        <authorList>
            <person name="Emsley S.A."/>
            <person name="Pfannmuller K.M."/>
            <person name="Loughran R.M."/>
            <person name="Shlafstein M."/>
            <person name="Papke E."/>
            <person name="Saw J.H."/>
            <person name="Ushijima B."/>
            <person name="Videau P."/>
        </authorList>
    </citation>
    <scope>NUCLEOTIDE SEQUENCE [LARGE SCALE GENOMIC DNA]</scope>
    <source>
        <strain evidence="5 6">AA17</strain>
    </source>
</reference>
<dbReference type="Gene3D" id="3.30.559.10">
    <property type="entry name" value="Chloramphenicol acetyltransferase-like domain"/>
    <property type="match status" value="2"/>
</dbReference>
<dbReference type="InterPro" id="IPR020802">
    <property type="entry name" value="TesA-like"/>
</dbReference>
<comment type="caution">
    <text evidence="5">The sequence shown here is derived from an EMBL/GenBank/DDBJ whole genome shotgun (WGS) entry which is preliminary data.</text>
</comment>
<sequence length="2378" mass="265702">MNERLYCAANLLSECAEQGMSLRLNGQGGLAFEYFGKGDSRPLLAKVKALKIDLIEYLELLEREPHRVPIRASAQQLMLHQQQCAEPSAAFNIVLQFELHGELSFADFQAWAETVVLRHPQLQSRFKLHQGNLYVQQDTSYDVVIGRHTQRAALDTCKTTPFDVQNGPLFRFDWIETATGKRCISLVFHHLIFDGYSVKLLAEDVHQYLGLSAEDIHSSAVVNPALPKVNRVHNDWAEYVEYLNGFEPLDWQQVFGNRGDNSTTAKLYRSMLSESQFAELNGVAKANQMSPFVLQTAITALVLSVYSDSRRFLLFTPADTRSGDQLSCIGHFVHMLAVPCEINLDSTATEYLSRMRDRFMHVLARSELSYDNANLWSLSQEKRVLPPIKAVIAQQSFPQTSVDIVKGQARLDFIASQTREVKYPLVLNCQSNDQQTRLEWEYDSRLFNESQIRQIQNHWFLVLELLSNHALSLKEQFNARFLSEYDLLPLSKLKGASGTVLPQWQQRTIVDSWQQNVAKYGERRAVGFGESWLSYRELDRKTNKLARELRAIGVDRESKVIVSLGRGLDLLCGILAILKAGGVYVPVDPKAPEERIAHISTDSGARWILCDQQWRQGDISVINMAELWEQSKLQSHSVLTTQISPHDAAYIIYTSGSTGVPKGVVVEHRNVVRLIGSAMNVFDFNADDVWCLFHSFAFDFSVWEIFGPWLTGGAVAIVPDECLLQPSLFHSFLRQNRITILNQTPSAFYNLIDADSQDDNALSDLRYVVFGGEALSLPRLKPWFSRYDADVVKLVNMYGITETTVHVTHYTLNAQDCSQTQSIIGVPLSDLSVYLLGKDDLVLPAGVKGEMYVSGPGLAREYLGKPELTAERFISHPHAGRLYRSGDFARFDVGGELVYLGRKDNQVKVRGYRIELEEIRQQLMSLNAINDAVLTVAEFGAGDKLIAFVVTAQNALFDVAEIKRELVKKLPPYMIPALIHAIDHIPQTTNGKADVRRLMTDYHAAIDCIAQQNDVMPDHPLYHVISSVLGTKLIGPDDNLFALGLDSISCIRLVNSARDVGVHFSVADVYRELTPRRLLALAEKSPIRVVKEVADKHDFLKENERKLVTDQIEMIYPLTMLQQGMCYHSELDIEGGVYHDVFGYRLQMHFDVDKLRAVLKQMMKLHPVLRTRLMKGPERLLQAVVVEPDVPLQVFDVAGDIDSGLAQYQAFLEAEIANGFSYRDPLLYRLFLHRFDDGSEQLTLSFHHALFDGWSVANFNTELMNRYRDAEGGSVVAISEANNSHYRDYVFTELAALEDEAHRAFWQSQLCGAEVSNLPSVAKQTLSNNAEFTHLPCETFEKNSAAIIAAAKTAGVTVRQWMLAVHLNALSILSHRSRVNTTVVYNNRLDRADSDVQLGLFLNSLPFDIDLTAESWLHILDKVVTLDRQIMAYRALPAVEIQKLCGLSFQSILFNYTDFHVYDALLDDGLPLLDSTVFESVNFPLTIDCGVSTQTKQLRYQVGFDGQHHSKLSVMRYVKAVDMLCVHALAHPSAPLPDWQSLFTDEKRELDALNTAQAIADEVTATIDKNAPALIMGNAQISHGDLNLMVEALAESLNIESGQRIILHLPKSIDFVVWMLACMRKGLVVIPLPVDADLSRRQQIVECADAAYVASLEPRNLGYNPILTEGCGDVLLGYRQPINCASKEAAIVMFTSGTTGKPKGVMLPLETLLAHSRAMAKTLSLKVNDRVLWFASSGADTTLEQLLMPLEIGASVVIPEKIWSMAEFLPQVAHHGVTVADLPPVYCQWLMRVTNEQRQLWKASPLRMLLMGGEAMPLSVIKAWQRMHLTQSLQLFNMYGPTEATITASVYQIPADFNALKVSLGKPTAKNRFLVLDSQSRPVPAGVEGMLYIAGERLANGYLFNSEKTAEAFVTGVGGERMYCTGDVVKWFPDGTLWFVGRKDSQVKIRGHRVELDAVQRYLEERASIHEATVFFAQIQQRNTLVAFVVASGEQHELAKQTIAAMRAELPHYMVPNRIEVVEQIPLTANGKVDSKRLLEEISITDSHQPRLKNTERKVAELVAQVLGQYPQSGEQSFYDLGGDSLQALQLISLFSAKFGVEIELQRLLANSTIDELAQLVEQSHDKSGETVVCLSQSTTLPVVLCIPGAGGTAGDFLSLAATLPGYSIYALQAPGLLSGQIPHDFEHWLSYAEYAVKALPQTPIMVVGHSMGGWLGAHLRQRCFAEAKLVLLDSYIQLNKPENVEDFIAKQVHARLASMSLHFSLPSEMGLEALILSLSEHVSEGDSAGVSMWLNLLKLTRAQLQMKPLWGEGLGKVTLINAEQSMAKRGAAKNEWAAYCEVEDVIVDGDHYTILEHKRVPTILLNVLKLAKEQDCA</sequence>
<comment type="cofactor">
    <cofactor evidence="1">
        <name>pantetheine 4'-phosphate</name>
        <dbReference type="ChEBI" id="CHEBI:47942"/>
    </cofactor>
</comment>
<dbReference type="InterPro" id="IPR006162">
    <property type="entry name" value="Ppantetheine_attach_site"/>
</dbReference>
<dbReference type="Pfam" id="PF12697">
    <property type="entry name" value="Abhydrolase_6"/>
    <property type="match status" value="1"/>
</dbReference>
<dbReference type="Proteomes" id="UP001652504">
    <property type="component" value="Unassembled WGS sequence"/>
</dbReference>
<dbReference type="PANTHER" id="PTHR45527:SF1">
    <property type="entry name" value="FATTY ACID SYNTHASE"/>
    <property type="match status" value="1"/>
</dbReference>
<dbReference type="InterPro" id="IPR020806">
    <property type="entry name" value="PKS_PP-bd"/>
</dbReference>
<dbReference type="CDD" id="cd17643">
    <property type="entry name" value="A_NRPS_Cytc1-like"/>
    <property type="match status" value="1"/>
</dbReference>
<dbReference type="SUPFAM" id="SSF56801">
    <property type="entry name" value="Acetyl-CoA synthetase-like"/>
    <property type="match status" value="2"/>
</dbReference>
<dbReference type="Pfam" id="PF00550">
    <property type="entry name" value="PP-binding"/>
    <property type="match status" value="2"/>
</dbReference>
<evidence type="ECO:0000313" key="5">
    <source>
        <dbReference type="EMBL" id="MCV2884826.1"/>
    </source>
</evidence>
<name>A0ABT3A812_9ALTE</name>
<dbReference type="PROSITE" id="PS50075">
    <property type="entry name" value="CARRIER"/>
    <property type="match status" value="2"/>
</dbReference>
<dbReference type="RefSeq" id="WP_263712108.1">
    <property type="nucleotide sequence ID" value="NZ_JAOWKX010000004.1"/>
</dbReference>
<dbReference type="InterPro" id="IPR042099">
    <property type="entry name" value="ANL_N_sf"/>
</dbReference>